<accession>A0A550BVQ3</accession>
<evidence type="ECO:0000313" key="3">
    <source>
        <dbReference type="Proteomes" id="UP000320762"/>
    </source>
</evidence>
<dbReference type="Proteomes" id="UP000320762">
    <property type="component" value="Unassembled WGS sequence"/>
</dbReference>
<keyword evidence="1" id="KW-0732">Signal</keyword>
<dbReference type="AlphaFoldDB" id="A0A550BVQ3"/>
<feature type="chain" id="PRO_5022230019" evidence="1">
    <location>
        <begin position="26"/>
        <end position="72"/>
    </location>
</feature>
<evidence type="ECO:0000313" key="2">
    <source>
        <dbReference type="EMBL" id="TRM56601.1"/>
    </source>
</evidence>
<reference evidence="2 3" key="1">
    <citation type="journal article" date="2019" name="New Phytol.">
        <title>Comparative genomics reveals unique wood-decay strategies and fruiting body development in the Schizophyllaceae.</title>
        <authorList>
            <person name="Almasi E."/>
            <person name="Sahu N."/>
            <person name="Krizsan K."/>
            <person name="Balint B."/>
            <person name="Kovacs G.M."/>
            <person name="Kiss B."/>
            <person name="Cseklye J."/>
            <person name="Drula E."/>
            <person name="Henrissat B."/>
            <person name="Nagy I."/>
            <person name="Chovatia M."/>
            <person name="Adam C."/>
            <person name="LaButti K."/>
            <person name="Lipzen A."/>
            <person name="Riley R."/>
            <person name="Grigoriev I.V."/>
            <person name="Nagy L.G."/>
        </authorList>
    </citation>
    <scope>NUCLEOTIDE SEQUENCE [LARGE SCALE GENOMIC DNA]</scope>
    <source>
        <strain evidence="2 3">NL-1724</strain>
    </source>
</reference>
<sequence>MGRWANNGTLPLILVITVGLPSGFGTIVTHQATSASEESIVHTMEKTSRISLYDSVEHGQRQCGETKSMTAR</sequence>
<keyword evidence="3" id="KW-1185">Reference proteome</keyword>
<evidence type="ECO:0000256" key="1">
    <source>
        <dbReference type="SAM" id="SignalP"/>
    </source>
</evidence>
<feature type="signal peptide" evidence="1">
    <location>
        <begin position="1"/>
        <end position="25"/>
    </location>
</feature>
<dbReference type="EMBL" id="VDMD01000065">
    <property type="protein sequence ID" value="TRM56601.1"/>
    <property type="molecule type" value="Genomic_DNA"/>
</dbReference>
<comment type="caution">
    <text evidence="2">The sequence shown here is derived from an EMBL/GenBank/DDBJ whole genome shotgun (WGS) entry which is preliminary data.</text>
</comment>
<gene>
    <name evidence="2" type="ORF">BD626DRAFT_518942</name>
</gene>
<protein>
    <submittedName>
        <fullName evidence="2">Uncharacterized protein</fullName>
    </submittedName>
</protein>
<organism evidence="2 3">
    <name type="scientific">Schizophyllum amplum</name>
    <dbReference type="NCBI Taxonomy" id="97359"/>
    <lineage>
        <taxon>Eukaryota</taxon>
        <taxon>Fungi</taxon>
        <taxon>Dikarya</taxon>
        <taxon>Basidiomycota</taxon>
        <taxon>Agaricomycotina</taxon>
        <taxon>Agaricomycetes</taxon>
        <taxon>Agaricomycetidae</taxon>
        <taxon>Agaricales</taxon>
        <taxon>Schizophyllaceae</taxon>
        <taxon>Schizophyllum</taxon>
    </lineage>
</organism>
<name>A0A550BVQ3_9AGAR</name>
<proteinExistence type="predicted"/>